<dbReference type="Proteomes" id="UP000236724">
    <property type="component" value="Unassembled WGS sequence"/>
</dbReference>
<dbReference type="Pfam" id="PF17131">
    <property type="entry name" value="LolA_like"/>
    <property type="match status" value="1"/>
</dbReference>
<dbReference type="AlphaFoldDB" id="A0A1H6FCA1"/>
<gene>
    <name evidence="3" type="ORF">MBHS_03572</name>
</gene>
<dbReference type="RefSeq" id="WP_103921317.1">
    <property type="nucleotide sequence ID" value="NZ_FMSV02000538.1"/>
</dbReference>
<keyword evidence="4" id="KW-1185">Reference proteome</keyword>
<feature type="domain" description="Uncharacterized protein TP-0789" evidence="2">
    <location>
        <begin position="68"/>
        <end position="247"/>
    </location>
</feature>
<protein>
    <recommendedName>
        <fullName evidence="2">Uncharacterized protein TP-0789 domain-containing protein</fullName>
    </recommendedName>
</protein>
<dbReference type="Gene3D" id="2.50.20.10">
    <property type="entry name" value="Lipoprotein localisation LolA/LolB/LppX"/>
    <property type="match status" value="1"/>
</dbReference>
<proteinExistence type="predicted"/>
<evidence type="ECO:0000313" key="4">
    <source>
        <dbReference type="Proteomes" id="UP000236724"/>
    </source>
</evidence>
<feature type="signal peptide" evidence="1">
    <location>
        <begin position="1"/>
        <end position="21"/>
    </location>
</feature>
<evidence type="ECO:0000256" key="1">
    <source>
        <dbReference type="SAM" id="SignalP"/>
    </source>
</evidence>
<organism evidence="3 4">
    <name type="scientific">Candidatus Venteria ishoeyi</name>
    <dbReference type="NCBI Taxonomy" id="1899563"/>
    <lineage>
        <taxon>Bacteria</taxon>
        <taxon>Pseudomonadati</taxon>
        <taxon>Pseudomonadota</taxon>
        <taxon>Gammaproteobacteria</taxon>
        <taxon>Thiotrichales</taxon>
        <taxon>Thiotrichaceae</taxon>
        <taxon>Venteria</taxon>
    </lineage>
</organism>
<dbReference type="OrthoDB" id="9803781at2"/>
<keyword evidence="1" id="KW-0732">Signal</keyword>
<evidence type="ECO:0000259" key="2">
    <source>
        <dbReference type="Pfam" id="PF17131"/>
    </source>
</evidence>
<dbReference type="EMBL" id="FMSV02000538">
    <property type="protein sequence ID" value="SEH07687.1"/>
    <property type="molecule type" value="Genomic_DNA"/>
</dbReference>
<accession>A0A1H6FCA1</accession>
<feature type="chain" id="PRO_5014750961" description="Uncharacterized protein TP-0789 domain-containing protein" evidence="1">
    <location>
        <begin position="22"/>
        <end position="250"/>
    </location>
</feature>
<sequence>MRLQYILSILCGITLTGNVLAAELSARDHIHAALEHWRDSSSHSIVQMSIQRPDWKRSMRLEMWTQGMDKALVEVVAPKKDKGNASLLKQQRMWSFTPKTNRVIKIPGSMMGKSWMGSDFSNNDVTRSDDLLKYYDHNIIDKYEHEGQAVFVIEALPHEDAPVVWGKELLDIRADHILLSHVFYDQDNQIVKRLKTLEIKAMGGKQIASWQRMEQEEEPGKWTEVQVLEAEFALEMPAYLFTLSNLRNPR</sequence>
<dbReference type="InterPro" id="IPR033399">
    <property type="entry name" value="TP_0789-like"/>
</dbReference>
<name>A0A1H6FCA1_9GAMM</name>
<reference evidence="3 4" key="1">
    <citation type="submission" date="2016-10" db="EMBL/GenBank/DDBJ databases">
        <authorList>
            <person name="de Groot N.N."/>
        </authorList>
    </citation>
    <scope>NUCLEOTIDE SEQUENCE [LARGE SCALE GENOMIC DNA]</scope>
    <source>
        <strain evidence="3">MBHS1</strain>
    </source>
</reference>
<evidence type="ECO:0000313" key="3">
    <source>
        <dbReference type="EMBL" id="SEH07687.1"/>
    </source>
</evidence>
<dbReference type="CDD" id="cd16329">
    <property type="entry name" value="LolA_like"/>
    <property type="match status" value="1"/>
</dbReference>